<dbReference type="SUPFAM" id="SSF53955">
    <property type="entry name" value="Lysozyme-like"/>
    <property type="match status" value="1"/>
</dbReference>
<dbReference type="Gene3D" id="1.10.530.10">
    <property type="match status" value="1"/>
</dbReference>
<dbReference type="AlphaFoldDB" id="A0A2H0BE96"/>
<feature type="coiled-coil region" evidence="1">
    <location>
        <begin position="30"/>
        <end position="85"/>
    </location>
</feature>
<evidence type="ECO:0000313" key="3">
    <source>
        <dbReference type="Proteomes" id="UP000229794"/>
    </source>
</evidence>
<proteinExistence type="predicted"/>
<feature type="coiled-coil region" evidence="1">
    <location>
        <begin position="167"/>
        <end position="218"/>
    </location>
</feature>
<organism evidence="2 3">
    <name type="scientific">Candidatus Zambryskibacteria bacterium CG22_combo_CG10-13_8_21_14_all_42_17</name>
    <dbReference type="NCBI Taxonomy" id="1975118"/>
    <lineage>
        <taxon>Bacteria</taxon>
        <taxon>Candidatus Zambryskiibacteriota</taxon>
    </lineage>
</organism>
<evidence type="ECO:0008006" key="4">
    <source>
        <dbReference type="Google" id="ProtNLM"/>
    </source>
</evidence>
<evidence type="ECO:0000256" key="1">
    <source>
        <dbReference type="SAM" id="Coils"/>
    </source>
</evidence>
<gene>
    <name evidence="2" type="ORF">COX06_00680</name>
</gene>
<protein>
    <recommendedName>
        <fullName evidence="4">Transglycosylase SLT domain-containing protein</fullName>
    </recommendedName>
</protein>
<dbReference type="Gene3D" id="6.10.250.3150">
    <property type="match status" value="1"/>
</dbReference>
<evidence type="ECO:0000313" key="2">
    <source>
        <dbReference type="EMBL" id="PIP55909.1"/>
    </source>
</evidence>
<dbReference type="Proteomes" id="UP000229794">
    <property type="component" value="Unassembled WGS sequence"/>
</dbReference>
<name>A0A2H0BE96_9BACT</name>
<comment type="caution">
    <text evidence="2">The sequence shown here is derived from an EMBL/GenBank/DDBJ whole genome shotgun (WGS) entry which is preliminary data.</text>
</comment>
<sequence>MNIRRAILLALFLLFVFGGLFSFADAQANSSAVLDRRQALQNELNRLESEIEEQQKILDAKRKESQSLERDVAILNAEIKKSQLAIQAREIAVNKLSKDIVGKQGTIESLTAELIREKSSLAQILRKRYQTDSISLVEMALGNQNISDFFEDYDSFSAIEKELKLSFAEIETAKSNTETEKSSLEKNRSEEIELKTIQEREKKKIEAKEAEKKSLLNITKGVEKAYQEVLRDKEKTAAQIRTELFTLRGSAAIPFEKALEYANFASKKTGVRPAFILGVIAEESNLGANVGTGNWKTDMHPTRDVPIFEVITRTLGLDPDQMPVSRKPWYGWGGAMGPAQFIPSTWVLYGGYSKNSSGIWEYSANKDFIRKLLGNNSPSNPWDPQTAFVASAHLLADNGADKGTRAAERLSALRYFAGWANATKPSYAFYGDEVMELADKYQGLIDILARG</sequence>
<accession>A0A2H0BE96</accession>
<dbReference type="InterPro" id="IPR023346">
    <property type="entry name" value="Lysozyme-like_dom_sf"/>
</dbReference>
<dbReference type="EMBL" id="PCST01000008">
    <property type="protein sequence ID" value="PIP55909.1"/>
    <property type="molecule type" value="Genomic_DNA"/>
</dbReference>
<keyword evidence="1" id="KW-0175">Coiled coil</keyword>
<reference evidence="2 3" key="1">
    <citation type="submission" date="2017-09" db="EMBL/GenBank/DDBJ databases">
        <title>Depth-based differentiation of microbial function through sediment-hosted aquifers and enrichment of novel symbionts in the deep terrestrial subsurface.</title>
        <authorList>
            <person name="Probst A.J."/>
            <person name="Ladd B."/>
            <person name="Jarett J.K."/>
            <person name="Geller-Mcgrath D.E."/>
            <person name="Sieber C.M."/>
            <person name="Emerson J.B."/>
            <person name="Anantharaman K."/>
            <person name="Thomas B.C."/>
            <person name="Malmstrom R."/>
            <person name="Stieglmeier M."/>
            <person name="Klingl A."/>
            <person name="Woyke T."/>
            <person name="Ryan C.M."/>
            <person name="Banfield J.F."/>
        </authorList>
    </citation>
    <scope>NUCLEOTIDE SEQUENCE [LARGE SCALE GENOMIC DNA]</scope>
    <source>
        <strain evidence="2">CG22_combo_CG10-13_8_21_14_all_42_17</strain>
    </source>
</reference>